<evidence type="ECO:0000313" key="3">
    <source>
        <dbReference type="Proteomes" id="UP000024635"/>
    </source>
</evidence>
<proteinExistence type="predicted"/>
<comment type="caution">
    <text evidence="2">The sequence shown here is derived from an EMBL/GenBank/DDBJ whole genome shotgun (WGS) entry which is preliminary data.</text>
</comment>
<keyword evidence="3" id="KW-1185">Reference proteome</keyword>
<gene>
    <name evidence="2" type="primary">Acey_s0232.g3036</name>
    <name evidence="2" type="ORF">Y032_0232g3036</name>
</gene>
<name>A0A016SFA5_9BILA</name>
<evidence type="ECO:0000256" key="1">
    <source>
        <dbReference type="SAM" id="Phobius"/>
    </source>
</evidence>
<organism evidence="2 3">
    <name type="scientific">Ancylostoma ceylanicum</name>
    <dbReference type="NCBI Taxonomy" id="53326"/>
    <lineage>
        <taxon>Eukaryota</taxon>
        <taxon>Metazoa</taxon>
        <taxon>Ecdysozoa</taxon>
        <taxon>Nematoda</taxon>
        <taxon>Chromadorea</taxon>
        <taxon>Rhabditida</taxon>
        <taxon>Rhabditina</taxon>
        <taxon>Rhabditomorpha</taxon>
        <taxon>Strongyloidea</taxon>
        <taxon>Ancylostomatidae</taxon>
        <taxon>Ancylostomatinae</taxon>
        <taxon>Ancylostoma</taxon>
    </lineage>
</organism>
<feature type="transmembrane region" description="Helical" evidence="1">
    <location>
        <begin position="40"/>
        <end position="58"/>
    </location>
</feature>
<feature type="transmembrane region" description="Helical" evidence="1">
    <location>
        <begin position="98"/>
        <end position="122"/>
    </location>
</feature>
<keyword evidence="1" id="KW-1133">Transmembrane helix</keyword>
<evidence type="ECO:0000313" key="2">
    <source>
        <dbReference type="EMBL" id="EYB89408.1"/>
    </source>
</evidence>
<reference evidence="3" key="1">
    <citation type="journal article" date="2015" name="Nat. Genet.">
        <title>The genome and transcriptome of the zoonotic hookworm Ancylostoma ceylanicum identify infection-specific gene families.</title>
        <authorList>
            <person name="Schwarz E.M."/>
            <person name="Hu Y."/>
            <person name="Antoshechkin I."/>
            <person name="Miller M.M."/>
            <person name="Sternberg P.W."/>
            <person name="Aroian R.V."/>
        </authorList>
    </citation>
    <scope>NUCLEOTIDE SEQUENCE</scope>
    <source>
        <strain evidence="3">HY135</strain>
    </source>
</reference>
<sequence length="191" mass="20845">MDSFPLLTAVLGLMCVFVLCPLLSRWLLLVTQPKMLRISSYSLASILLLLLVILQPYYVNSDKADGEEIVVEEGTTTEESLDVIDDVVDEVGSMADEYLIYLIIAANIAVAGFFVKCLIWLIKYINNSGSTLMCTSGTRKSTTAASVTENGNQTQVEELSKADGGMNMDIFSMLDPGRIAGIFTSKVRGRV</sequence>
<feature type="transmembrane region" description="Helical" evidence="1">
    <location>
        <begin position="6"/>
        <end position="28"/>
    </location>
</feature>
<keyword evidence="1" id="KW-0472">Membrane</keyword>
<dbReference type="AlphaFoldDB" id="A0A016SFA5"/>
<accession>A0A016SFA5</accession>
<keyword evidence="1" id="KW-0812">Transmembrane</keyword>
<dbReference type="EMBL" id="JARK01001568">
    <property type="protein sequence ID" value="EYB89408.1"/>
    <property type="molecule type" value="Genomic_DNA"/>
</dbReference>
<dbReference type="Proteomes" id="UP000024635">
    <property type="component" value="Unassembled WGS sequence"/>
</dbReference>
<protein>
    <submittedName>
        <fullName evidence="2">Uncharacterized protein</fullName>
    </submittedName>
</protein>